<sequence>MADAGGRVTMPFLPTLVTVALLAAASVYCTKQDTPPPSAARMIPVSGTPSLAMTEPAAPAAGPAARPPAVIAFSEVFPLTADPVTTSALPAMPAKSAGATPAPRPARRLAAAGRRGCLGRRCQDPTVQDDPFNPARPSADLSGGSQQRGPSAPTPSALPFAESVAEAIVPVAREVGAGIGMRVEQITGGATDLVRSGQSVVKGSVSVIADRLL</sequence>
<name>A0ABU0HPP6_9HYPH</name>
<dbReference type="RefSeq" id="WP_238247363.1">
    <property type="nucleotide sequence ID" value="NZ_BPQX01000007.1"/>
</dbReference>
<organism evidence="2 3">
    <name type="scientific">Methylobacterium persicinum</name>
    <dbReference type="NCBI Taxonomy" id="374426"/>
    <lineage>
        <taxon>Bacteria</taxon>
        <taxon>Pseudomonadati</taxon>
        <taxon>Pseudomonadota</taxon>
        <taxon>Alphaproteobacteria</taxon>
        <taxon>Hyphomicrobiales</taxon>
        <taxon>Methylobacteriaceae</taxon>
        <taxon>Methylobacterium</taxon>
    </lineage>
</organism>
<evidence type="ECO:0000313" key="2">
    <source>
        <dbReference type="EMBL" id="MDQ0444288.1"/>
    </source>
</evidence>
<accession>A0ABU0HPP6</accession>
<evidence type="ECO:0000313" key="3">
    <source>
        <dbReference type="Proteomes" id="UP001236369"/>
    </source>
</evidence>
<feature type="region of interest" description="Disordered" evidence="1">
    <location>
        <begin position="92"/>
        <end position="157"/>
    </location>
</feature>
<gene>
    <name evidence="2" type="ORF">QO016_003798</name>
</gene>
<dbReference type="Proteomes" id="UP001236369">
    <property type="component" value="Unassembled WGS sequence"/>
</dbReference>
<keyword evidence="3" id="KW-1185">Reference proteome</keyword>
<comment type="caution">
    <text evidence="2">The sequence shown here is derived from an EMBL/GenBank/DDBJ whole genome shotgun (WGS) entry which is preliminary data.</text>
</comment>
<reference evidence="2 3" key="1">
    <citation type="submission" date="2023-07" db="EMBL/GenBank/DDBJ databases">
        <title>Genomic Encyclopedia of Type Strains, Phase IV (KMG-IV): sequencing the most valuable type-strain genomes for metagenomic binning, comparative biology and taxonomic classification.</title>
        <authorList>
            <person name="Goeker M."/>
        </authorList>
    </citation>
    <scope>NUCLEOTIDE SEQUENCE [LARGE SCALE GENOMIC DNA]</scope>
    <source>
        <strain evidence="2 3">DSM 19562</strain>
    </source>
</reference>
<protein>
    <submittedName>
        <fullName evidence="2">Uncharacterized protein</fullName>
    </submittedName>
</protein>
<evidence type="ECO:0000256" key="1">
    <source>
        <dbReference type="SAM" id="MobiDB-lite"/>
    </source>
</evidence>
<proteinExistence type="predicted"/>
<dbReference type="EMBL" id="JAUSVV010000011">
    <property type="protein sequence ID" value="MDQ0444288.1"/>
    <property type="molecule type" value="Genomic_DNA"/>
</dbReference>